<dbReference type="Pfam" id="PF02120">
    <property type="entry name" value="Flg_hook"/>
    <property type="match status" value="1"/>
</dbReference>
<feature type="domain" description="Flagellar hook-length control protein-like C-terminal" evidence="1">
    <location>
        <begin position="458"/>
        <end position="520"/>
    </location>
</feature>
<sequence>MAPHRFTDTVLSKTSDFRRKSQGRAEYTMKLTGWFSQDKITDNSKVQTTDTQNAEQVSRQIRTLVPGQTIRGEVVSREGNNAQIRLLQDVLIDARVDADIRLALGQNITFQVKNNGQVLSLSPLFTNMATEGTVLKALEMASLPTNESTVAMTKQLMDAGFPIDKNTLQQIWHESNVFPEAAIEDIVNLHRLELPVTEENLTQMASYRNLTHQLTEGITAVAENLNSTLQGLTTNGEIEQAATIYGHILELLIPGEENPEAQRATVQFPDSEQTETVLQPGETMSQTKEAIAHTDTAVTNGTPEASKTMLPTQKMIVDGTKPEDAAEVVLKLLKQGLATKDTALLRSVLQNFKIEGLPGELLQDAWSIRPEDVESSEKVEELYQKLGKQLKSLAGLLEENGQSSSNAFQAVTNLSRNVDFLQQINQTYAYIQLPLHLRQGEHKTGELFVYTNKKNLAGKDGRVSALLHLDMEHLGPLDVYVALQDTKVSTKFYVQNDTILDYLEANMEVLTQRLKQRGYVCNCETTLRTELQQTAQAMAPILEAGGSVPVAQYAFDVRT</sequence>
<dbReference type="InterPro" id="IPR038610">
    <property type="entry name" value="FliK-like_C_sf"/>
</dbReference>
<evidence type="ECO:0000259" key="1">
    <source>
        <dbReference type="Pfam" id="PF02120"/>
    </source>
</evidence>
<name>A0A6L5YKI4_9FIRM</name>
<keyword evidence="2" id="KW-0282">Flagellum</keyword>
<keyword evidence="2" id="KW-0969">Cilium</keyword>
<dbReference type="InterPro" id="IPR021136">
    <property type="entry name" value="Flagellar_hook_control-like_C"/>
</dbReference>
<keyword evidence="2" id="KW-0966">Cell projection</keyword>
<evidence type="ECO:0000313" key="3">
    <source>
        <dbReference type="Proteomes" id="UP000476055"/>
    </source>
</evidence>
<dbReference type="AlphaFoldDB" id="A0A6L5YKI4"/>
<dbReference type="EMBL" id="VUMU01000017">
    <property type="protein sequence ID" value="MST58926.1"/>
    <property type="molecule type" value="Genomic_DNA"/>
</dbReference>
<accession>A0A6L5YKI4</accession>
<protein>
    <submittedName>
        <fullName evidence="2">Flagellar hook-length control protein FliK</fullName>
    </submittedName>
</protein>
<dbReference type="Proteomes" id="UP000476055">
    <property type="component" value="Unassembled WGS sequence"/>
</dbReference>
<gene>
    <name evidence="2" type="ORF">FYJ59_11865</name>
</gene>
<comment type="caution">
    <text evidence="2">The sequence shown here is derived from an EMBL/GenBank/DDBJ whole genome shotgun (WGS) entry which is preliminary data.</text>
</comment>
<organism evidence="2 3">
    <name type="scientific">Waltera intestinalis</name>
    <dbReference type="NCBI Taxonomy" id="2606635"/>
    <lineage>
        <taxon>Bacteria</taxon>
        <taxon>Bacillati</taxon>
        <taxon>Bacillota</taxon>
        <taxon>Clostridia</taxon>
        <taxon>Lachnospirales</taxon>
        <taxon>Lachnospiraceae</taxon>
        <taxon>Waltera</taxon>
    </lineage>
</organism>
<reference evidence="2 3" key="1">
    <citation type="submission" date="2019-08" db="EMBL/GenBank/DDBJ databases">
        <title>In-depth cultivation of the pig gut microbiome towards novel bacterial diversity and tailored functional studies.</title>
        <authorList>
            <person name="Wylensek D."/>
            <person name="Hitch T.C.A."/>
            <person name="Clavel T."/>
        </authorList>
    </citation>
    <scope>NUCLEOTIDE SEQUENCE [LARGE SCALE GENOMIC DNA]</scope>
    <source>
        <strain evidence="2 3">WCA3-601-WT-6H</strain>
    </source>
</reference>
<dbReference type="Gene3D" id="3.30.750.140">
    <property type="match status" value="1"/>
</dbReference>
<evidence type="ECO:0000313" key="2">
    <source>
        <dbReference type="EMBL" id="MST58926.1"/>
    </source>
</evidence>
<keyword evidence="3" id="KW-1185">Reference proteome</keyword>
<proteinExistence type="predicted"/>